<organism evidence="2 3">
    <name type="scientific">Psophocarpus tetragonolobus</name>
    <name type="common">Winged bean</name>
    <name type="synonym">Dolichos tetragonolobus</name>
    <dbReference type="NCBI Taxonomy" id="3891"/>
    <lineage>
        <taxon>Eukaryota</taxon>
        <taxon>Viridiplantae</taxon>
        <taxon>Streptophyta</taxon>
        <taxon>Embryophyta</taxon>
        <taxon>Tracheophyta</taxon>
        <taxon>Spermatophyta</taxon>
        <taxon>Magnoliopsida</taxon>
        <taxon>eudicotyledons</taxon>
        <taxon>Gunneridae</taxon>
        <taxon>Pentapetalae</taxon>
        <taxon>rosids</taxon>
        <taxon>fabids</taxon>
        <taxon>Fabales</taxon>
        <taxon>Fabaceae</taxon>
        <taxon>Papilionoideae</taxon>
        <taxon>50 kb inversion clade</taxon>
        <taxon>NPAAA clade</taxon>
        <taxon>indigoferoid/millettioid clade</taxon>
        <taxon>Phaseoleae</taxon>
        <taxon>Psophocarpus</taxon>
    </lineage>
</organism>
<evidence type="ECO:0000313" key="3">
    <source>
        <dbReference type="Proteomes" id="UP001386955"/>
    </source>
</evidence>
<accession>A0AAN9T393</accession>
<keyword evidence="3" id="KW-1185">Reference proteome</keyword>
<dbReference type="EMBL" id="JAYMYS010000002">
    <property type="protein sequence ID" value="KAK7405882.1"/>
    <property type="molecule type" value="Genomic_DNA"/>
</dbReference>
<sequence>MVPSWVRLSPKSLELCTENLGNETGTNITDNTIDHFLSSSSSHSLSRTTNEPRKKLHQARTFPPPLTTIRVIRVTPQREPGRLVLQLTKIMGSRGEAAPEEKKVTIKTIVC</sequence>
<reference evidence="2 3" key="1">
    <citation type="submission" date="2024-01" db="EMBL/GenBank/DDBJ databases">
        <title>The genomes of 5 underutilized Papilionoideae crops provide insights into root nodulation and disease resistanc.</title>
        <authorList>
            <person name="Jiang F."/>
        </authorList>
    </citation>
    <scope>NUCLEOTIDE SEQUENCE [LARGE SCALE GENOMIC DNA]</scope>
    <source>
        <strain evidence="2">DUOXIRENSHENG_FW03</strain>
        <tissue evidence="2">Leaves</tissue>
    </source>
</reference>
<dbReference type="InterPro" id="IPR021410">
    <property type="entry name" value="FAF"/>
</dbReference>
<proteinExistence type="predicted"/>
<dbReference type="AlphaFoldDB" id="A0AAN9T393"/>
<protein>
    <submittedName>
        <fullName evidence="2">Uncharacterized protein</fullName>
    </submittedName>
</protein>
<name>A0AAN9T393_PSOTE</name>
<comment type="caution">
    <text evidence="2">The sequence shown here is derived from an EMBL/GenBank/DDBJ whole genome shotgun (WGS) entry which is preliminary data.</text>
</comment>
<dbReference type="Proteomes" id="UP001386955">
    <property type="component" value="Unassembled WGS sequence"/>
</dbReference>
<gene>
    <name evidence="2" type="ORF">VNO78_07494</name>
</gene>
<evidence type="ECO:0000313" key="2">
    <source>
        <dbReference type="EMBL" id="KAK7405882.1"/>
    </source>
</evidence>
<dbReference type="PANTHER" id="PTHR33155">
    <property type="entry name" value="FANTASTIC FOUR-LIKE PROTEIN (DUF3049)"/>
    <property type="match status" value="1"/>
</dbReference>
<evidence type="ECO:0000256" key="1">
    <source>
        <dbReference type="SAM" id="MobiDB-lite"/>
    </source>
</evidence>
<feature type="region of interest" description="Disordered" evidence="1">
    <location>
        <begin position="39"/>
        <end position="58"/>
    </location>
</feature>
<dbReference type="PANTHER" id="PTHR33155:SF4">
    <property type="entry name" value="PROTEIN FANTASTIC FOUR 3"/>
    <property type="match status" value="1"/>
</dbReference>